<accession>A9IH61</accession>
<dbReference type="PANTHER" id="PTHR10491">
    <property type="entry name" value="DTDP-4-DEHYDRORHAMNOSE REDUCTASE"/>
    <property type="match status" value="1"/>
</dbReference>
<dbReference type="KEGG" id="bpt:Bpet4801"/>
<comment type="catalytic activity">
    <reaction evidence="5 6">
        <text>dTDP-beta-L-rhamnose + NADP(+) = dTDP-4-dehydro-beta-L-rhamnose + NADPH + H(+)</text>
        <dbReference type="Rhea" id="RHEA:21796"/>
        <dbReference type="ChEBI" id="CHEBI:15378"/>
        <dbReference type="ChEBI" id="CHEBI:57510"/>
        <dbReference type="ChEBI" id="CHEBI:57783"/>
        <dbReference type="ChEBI" id="CHEBI:58349"/>
        <dbReference type="ChEBI" id="CHEBI:62830"/>
        <dbReference type="EC" id="1.1.1.133"/>
    </reaction>
</comment>
<evidence type="ECO:0000259" key="7">
    <source>
        <dbReference type="Pfam" id="PF04321"/>
    </source>
</evidence>
<keyword evidence="9" id="KW-1185">Reference proteome</keyword>
<dbReference type="InterPro" id="IPR005913">
    <property type="entry name" value="dTDP_dehydrorham_reduct"/>
</dbReference>
<feature type="domain" description="RmlD-like substrate binding" evidence="7">
    <location>
        <begin position="21"/>
        <end position="310"/>
    </location>
</feature>
<dbReference type="STRING" id="94624.Bpet4801"/>
<dbReference type="UniPathway" id="UPA00124"/>
<evidence type="ECO:0000256" key="5">
    <source>
        <dbReference type="ARBA" id="ARBA00048200"/>
    </source>
</evidence>
<name>A9IH61_BORPD</name>
<keyword evidence="6" id="KW-0521">NADP</keyword>
<evidence type="ECO:0000313" key="9">
    <source>
        <dbReference type="Proteomes" id="UP000001225"/>
    </source>
</evidence>
<dbReference type="EC" id="1.1.1.133" evidence="3 6"/>
<dbReference type="PANTHER" id="PTHR10491:SF4">
    <property type="entry name" value="METHIONINE ADENOSYLTRANSFERASE 2 SUBUNIT BETA"/>
    <property type="match status" value="1"/>
</dbReference>
<reference evidence="8 9" key="1">
    <citation type="journal article" date="2008" name="BMC Genomics">
        <title>The missing link: Bordetella petrii is endowed with both the metabolic versatility of environmental bacteria and virulence traits of pathogenic Bordetellae.</title>
        <authorList>
            <person name="Gross R."/>
            <person name="Guzman C.A."/>
            <person name="Sebaihia M."/>
            <person name="Martins Dos Santos V.A."/>
            <person name="Pieper D.H."/>
            <person name="Koebnik R."/>
            <person name="Lechner M."/>
            <person name="Bartels D."/>
            <person name="Buhrmester J."/>
            <person name="Choudhuri J.V."/>
            <person name="Ebensen T."/>
            <person name="Gaigalat L."/>
            <person name="Herrmann S."/>
            <person name="Khachane A.N."/>
            <person name="Larisch C."/>
            <person name="Link S."/>
            <person name="Linke B."/>
            <person name="Meyer F."/>
            <person name="Mormann S."/>
            <person name="Nakunst D."/>
            <person name="Rueckert C."/>
            <person name="Schneiker-Bekel S."/>
            <person name="Schulze K."/>
            <person name="Vorhoelter F.J."/>
            <person name="Yevsa T."/>
            <person name="Engle J.T."/>
            <person name="Goldman W.E."/>
            <person name="Puehler A."/>
            <person name="Goebel U.B."/>
            <person name="Goesmann A."/>
            <person name="Bloecker H."/>
            <person name="Kaiser O."/>
            <person name="Martinez-Arias R."/>
        </authorList>
    </citation>
    <scope>NUCLEOTIDE SEQUENCE [LARGE SCALE GENOMIC DNA]</scope>
    <source>
        <strain evidence="9">ATCC BAA-461 / DSM 12804 / CCUG 43448 / CIP 107267 / Se-1111R</strain>
    </source>
</reference>
<evidence type="ECO:0000256" key="2">
    <source>
        <dbReference type="ARBA" id="ARBA00010944"/>
    </source>
</evidence>
<proteinExistence type="inferred from homology"/>
<comment type="pathway">
    <text evidence="1 6">Carbohydrate biosynthesis; dTDP-L-rhamnose biosynthesis.</text>
</comment>
<dbReference type="Proteomes" id="UP000001225">
    <property type="component" value="Chromosome"/>
</dbReference>
<evidence type="ECO:0000256" key="1">
    <source>
        <dbReference type="ARBA" id="ARBA00004781"/>
    </source>
</evidence>
<dbReference type="AlphaFoldDB" id="A9IH61"/>
<evidence type="ECO:0000256" key="3">
    <source>
        <dbReference type="ARBA" id="ARBA00012929"/>
    </source>
</evidence>
<comment type="similarity">
    <text evidence="2 6">Belongs to the dTDP-4-dehydrorhamnose reductase family.</text>
</comment>
<sequence>MGGQRGGRRVPPLAADAVRAMKILLLGATGQIGNALRRTLLPLGSITAPSRAQADLANLDGLRALLQAQVPDLIVNAAACTAVDQAENDPAPARRVNAEAVAVLAAHARKSGALLVHYSTDYVFDGAKQTPYLETDAPHPLNEYGRSKLAGEQAIAASGCRALVLRTSWVYAAHGRNFVKTVLQLAQQRDELRVVADQFGAPTSAELVADVTALALAAHRRQQLPDGLYHLCAAGTASWHELACHSVRRARRQGMALRLRPEHIHAIGADDYPLPAPRPRNSRLDTQRLAGALGLELPDWTLHLDRAIDCLARRAPGALPDTP</sequence>
<dbReference type="Gene3D" id="3.90.25.10">
    <property type="entry name" value="UDP-galactose 4-epimerase, domain 1"/>
    <property type="match status" value="1"/>
</dbReference>
<dbReference type="EMBL" id="AM902716">
    <property type="protein sequence ID" value="CAP45153.1"/>
    <property type="molecule type" value="Genomic_DNA"/>
</dbReference>
<evidence type="ECO:0000256" key="4">
    <source>
        <dbReference type="ARBA" id="ARBA00017099"/>
    </source>
</evidence>
<dbReference type="GO" id="GO:0005829">
    <property type="term" value="C:cytosol"/>
    <property type="evidence" value="ECO:0007669"/>
    <property type="project" value="TreeGrafter"/>
</dbReference>
<organism evidence="8 9">
    <name type="scientific">Bordetella petrii (strain ATCC BAA-461 / DSM 12804 / CCUG 43448 / CIP 107267 / Se-1111R)</name>
    <dbReference type="NCBI Taxonomy" id="340100"/>
    <lineage>
        <taxon>Bacteria</taxon>
        <taxon>Pseudomonadati</taxon>
        <taxon>Pseudomonadota</taxon>
        <taxon>Betaproteobacteria</taxon>
        <taxon>Burkholderiales</taxon>
        <taxon>Alcaligenaceae</taxon>
        <taxon>Bordetella</taxon>
    </lineage>
</organism>
<gene>
    <name evidence="8" type="primary">rfbD</name>
    <name evidence="8" type="ordered locus">Bpet4801</name>
</gene>
<dbReference type="InterPro" id="IPR029903">
    <property type="entry name" value="RmlD-like-bd"/>
</dbReference>
<keyword evidence="6 8" id="KW-0560">Oxidoreductase</keyword>
<dbReference type="NCBIfam" id="TIGR01214">
    <property type="entry name" value="rmlD"/>
    <property type="match status" value="1"/>
</dbReference>
<dbReference type="Pfam" id="PF04321">
    <property type="entry name" value="RmlD_sub_bind"/>
    <property type="match status" value="1"/>
</dbReference>
<dbReference type="CDD" id="cd05254">
    <property type="entry name" value="dTDP_HR_like_SDR_e"/>
    <property type="match status" value="1"/>
</dbReference>
<dbReference type="Gene3D" id="3.40.50.720">
    <property type="entry name" value="NAD(P)-binding Rossmann-like Domain"/>
    <property type="match status" value="1"/>
</dbReference>
<comment type="cofactor">
    <cofactor evidence="6">
        <name>Mg(2+)</name>
        <dbReference type="ChEBI" id="CHEBI:18420"/>
    </cofactor>
    <text evidence="6">Binds 1 Mg(2+) ion per monomer.</text>
</comment>
<dbReference type="InterPro" id="IPR036291">
    <property type="entry name" value="NAD(P)-bd_dom_sf"/>
</dbReference>
<dbReference type="eggNOG" id="COG1091">
    <property type="taxonomic scope" value="Bacteria"/>
</dbReference>
<dbReference type="SUPFAM" id="SSF51735">
    <property type="entry name" value="NAD(P)-binding Rossmann-fold domains"/>
    <property type="match status" value="1"/>
</dbReference>
<protein>
    <recommendedName>
        <fullName evidence="4 6">dTDP-4-dehydrorhamnose reductase</fullName>
        <ecNumber evidence="3 6">1.1.1.133</ecNumber>
    </recommendedName>
</protein>
<evidence type="ECO:0000256" key="6">
    <source>
        <dbReference type="RuleBase" id="RU364082"/>
    </source>
</evidence>
<comment type="function">
    <text evidence="6">Catalyzes the reduction of dTDP-6-deoxy-L-lyxo-4-hexulose to yield dTDP-L-rhamnose.</text>
</comment>
<evidence type="ECO:0000313" key="8">
    <source>
        <dbReference type="EMBL" id="CAP45153.1"/>
    </source>
</evidence>
<dbReference type="GO" id="GO:0019305">
    <property type="term" value="P:dTDP-rhamnose biosynthetic process"/>
    <property type="evidence" value="ECO:0007669"/>
    <property type="project" value="UniProtKB-UniPathway"/>
</dbReference>
<dbReference type="GO" id="GO:0008831">
    <property type="term" value="F:dTDP-4-dehydrorhamnose reductase activity"/>
    <property type="evidence" value="ECO:0007669"/>
    <property type="project" value="UniProtKB-EC"/>
</dbReference>